<name>A0ABR1KDG7_9PEZI</name>
<evidence type="ECO:0000256" key="2">
    <source>
        <dbReference type="SAM" id="Phobius"/>
    </source>
</evidence>
<evidence type="ECO:0000313" key="3">
    <source>
        <dbReference type="EMBL" id="KAK7511478.1"/>
    </source>
</evidence>
<evidence type="ECO:0000313" key="4">
    <source>
        <dbReference type="Proteomes" id="UP001363622"/>
    </source>
</evidence>
<feature type="region of interest" description="Disordered" evidence="1">
    <location>
        <begin position="97"/>
        <end position="127"/>
    </location>
</feature>
<protein>
    <submittedName>
        <fullName evidence="3">Uncharacterized protein</fullName>
    </submittedName>
</protein>
<gene>
    <name evidence="3" type="ORF">IWZ03DRAFT_362858</name>
</gene>
<sequence length="250" mass="27410">MVESLSVPQMATRQAAATATFPAAEAAAAARPHREEEVPAALIPAKDDWRAQKTPTFCCSYKAANETDRRVPVNTLIFVTAHQGKSDHVIVGDAPNRRANAGKSPPARAHPECRPSSTRGRRGSAGEDGVIGRCAMFARWLSMRARGDKDRGLVGCSVPLGHAHPEKWNSLSVPSPHWQTASERYRRWYERMSRRSVINRRRNKMTLRRIVPSVQPGPGVGGLDWTGLEWIVASCCGYTIGVLLGVLLLL</sequence>
<evidence type="ECO:0000256" key="1">
    <source>
        <dbReference type="SAM" id="MobiDB-lite"/>
    </source>
</evidence>
<comment type="caution">
    <text evidence="3">The sequence shown here is derived from an EMBL/GenBank/DDBJ whole genome shotgun (WGS) entry which is preliminary data.</text>
</comment>
<proteinExistence type="predicted"/>
<keyword evidence="2" id="KW-0472">Membrane</keyword>
<accession>A0ABR1KDG7</accession>
<keyword evidence="4" id="KW-1185">Reference proteome</keyword>
<keyword evidence="2" id="KW-1133">Transmembrane helix</keyword>
<reference evidence="3 4" key="1">
    <citation type="submission" date="2024-04" db="EMBL/GenBank/DDBJ databases">
        <title>Phyllosticta paracitricarpa is synonymous to the EU quarantine fungus P. citricarpa based on phylogenomic analyses.</title>
        <authorList>
            <consortium name="Lawrence Berkeley National Laboratory"/>
            <person name="Van Ingen-Buijs V.A."/>
            <person name="Van Westerhoven A.C."/>
            <person name="Haridas S."/>
            <person name="Skiadas P."/>
            <person name="Martin F."/>
            <person name="Groenewald J.Z."/>
            <person name="Crous P.W."/>
            <person name="Seidl M.F."/>
        </authorList>
    </citation>
    <scope>NUCLEOTIDE SEQUENCE [LARGE SCALE GENOMIC DNA]</scope>
    <source>
        <strain evidence="3 4">CBS 123371</strain>
    </source>
</reference>
<feature type="transmembrane region" description="Helical" evidence="2">
    <location>
        <begin position="230"/>
        <end position="249"/>
    </location>
</feature>
<organism evidence="3 4">
    <name type="scientific">Phyllosticta citriasiana</name>
    <dbReference type="NCBI Taxonomy" id="595635"/>
    <lineage>
        <taxon>Eukaryota</taxon>
        <taxon>Fungi</taxon>
        <taxon>Dikarya</taxon>
        <taxon>Ascomycota</taxon>
        <taxon>Pezizomycotina</taxon>
        <taxon>Dothideomycetes</taxon>
        <taxon>Dothideomycetes incertae sedis</taxon>
        <taxon>Botryosphaeriales</taxon>
        <taxon>Phyllostictaceae</taxon>
        <taxon>Phyllosticta</taxon>
    </lineage>
</organism>
<dbReference type="EMBL" id="JBBPHU010000012">
    <property type="protein sequence ID" value="KAK7511478.1"/>
    <property type="molecule type" value="Genomic_DNA"/>
</dbReference>
<dbReference type="Proteomes" id="UP001363622">
    <property type="component" value="Unassembled WGS sequence"/>
</dbReference>
<keyword evidence="2" id="KW-0812">Transmembrane</keyword>